<reference evidence="1 2" key="1">
    <citation type="submission" date="2020-03" db="EMBL/GenBank/DDBJ databases">
        <title>Bradyrhizobium diversity isolated from nodules of Indigofera sp.</title>
        <authorList>
            <person name="Klepa M."/>
            <person name="Helene L."/>
            <person name="Hungria M."/>
        </authorList>
    </citation>
    <scope>NUCLEOTIDE SEQUENCE [LARGE SCALE GENOMIC DNA]</scope>
    <source>
        <strain evidence="1 2">WSM 1791</strain>
    </source>
</reference>
<dbReference type="EMBL" id="JAAVLX010000010">
    <property type="protein sequence ID" value="NOJ43374.1"/>
    <property type="molecule type" value="Genomic_DNA"/>
</dbReference>
<organism evidence="1 2">
    <name type="scientific">Bradyrhizobium australiense</name>
    <dbReference type="NCBI Taxonomy" id="2721161"/>
    <lineage>
        <taxon>Bacteria</taxon>
        <taxon>Pseudomonadati</taxon>
        <taxon>Pseudomonadota</taxon>
        <taxon>Alphaproteobacteria</taxon>
        <taxon>Hyphomicrobiales</taxon>
        <taxon>Nitrobacteraceae</taxon>
        <taxon>Bradyrhizobium</taxon>
    </lineage>
</organism>
<protein>
    <recommendedName>
        <fullName evidence="3">HEPN domain-containing protein</fullName>
    </recommendedName>
</protein>
<name>A0A7Y4GWR0_9BRAD</name>
<proteinExistence type="predicted"/>
<keyword evidence="2" id="KW-1185">Reference proteome</keyword>
<dbReference type="RefSeq" id="WP_171582581.1">
    <property type="nucleotide sequence ID" value="NZ_JAAVLX010000010.1"/>
</dbReference>
<comment type="caution">
    <text evidence="1">The sequence shown here is derived from an EMBL/GenBank/DDBJ whole genome shotgun (WGS) entry which is preliminary data.</text>
</comment>
<sequence length="180" mass="20673">MSADKPPFDPLRIYIQAERFLFADEKLRSREVLISPKIGAYVVLPSIVMAAFSVELYIKCLICLQGDPVPRGHHLKNLFDRLNGKTQKELAALWSADNGSRDAFRTMLPAKWHNSISDDVRQALSDGSRAFEELRYAYEGEPTCRFYIDTMPRMLRHIIWQRRLDWRGIGPGHQPLSSLA</sequence>
<gene>
    <name evidence="1" type="ORF">HCN58_28085</name>
</gene>
<accession>A0A7Y4GWR0</accession>
<dbReference type="Proteomes" id="UP000544122">
    <property type="component" value="Unassembled WGS sequence"/>
</dbReference>
<dbReference type="AlphaFoldDB" id="A0A7Y4GWR0"/>
<evidence type="ECO:0000313" key="2">
    <source>
        <dbReference type="Proteomes" id="UP000544122"/>
    </source>
</evidence>
<evidence type="ECO:0008006" key="3">
    <source>
        <dbReference type="Google" id="ProtNLM"/>
    </source>
</evidence>
<evidence type="ECO:0000313" key="1">
    <source>
        <dbReference type="EMBL" id="NOJ43374.1"/>
    </source>
</evidence>